<name>A0A4U5MKI3_STECR</name>
<evidence type="ECO:0000313" key="2">
    <source>
        <dbReference type="EMBL" id="TKR69623.1"/>
    </source>
</evidence>
<dbReference type="OrthoDB" id="5885905at2759"/>
<comment type="caution">
    <text evidence="2">The sequence shown here is derived from an EMBL/GenBank/DDBJ whole genome shotgun (WGS) entry which is preliminary data.</text>
</comment>
<evidence type="ECO:0000256" key="1">
    <source>
        <dbReference type="SAM" id="SignalP"/>
    </source>
</evidence>
<feature type="signal peptide" evidence="1">
    <location>
        <begin position="1"/>
        <end position="19"/>
    </location>
</feature>
<accession>A0A4U5MKI3</accession>
<reference evidence="2 3" key="2">
    <citation type="journal article" date="2019" name="G3 (Bethesda)">
        <title>Hybrid Assembly of the Genome of the Entomopathogenic Nematode Steinernema carpocapsae Identifies the X-Chromosome.</title>
        <authorList>
            <person name="Serra L."/>
            <person name="Macchietto M."/>
            <person name="Macias-Munoz A."/>
            <person name="McGill C.J."/>
            <person name="Rodriguez I.M."/>
            <person name="Rodriguez B."/>
            <person name="Murad R."/>
            <person name="Mortazavi A."/>
        </authorList>
    </citation>
    <scope>NUCLEOTIDE SEQUENCE [LARGE SCALE GENOMIC DNA]</scope>
    <source>
        <strain evidence="2 3">ALL</strain>
    </source>
</reference>
<dbReference type="PROSITE" id="PS51257">
    <property type="entry name" value="PROKAR_LIPOPROTEIN"/>
    <property type="match status" value="1"/>
</dbReference>
<proteinExistence type="predicted"/>
<keyword evidence="1" id="KW-0732">Signal</keyword>
<dbReference type="AlphaFoldDB" id="A0A4U5MKI3"/>
<feature type="chain" id="PRO_5020930481" description="DUF19 domain-containing protein" evidence="1">
    <location>
        <begin position="20"/>
        <end position="211"/>
    </location>
</feature>
<organism evidence="2 3">
    <name type="scientific">Steinernema carpocapsae</name>
    <name type="common">Entomopathogenic nematode</name>
    <dbReference type="NCBI Taxonomy" id="34508"/>
    <lineage>
        <taxon>Eukaryota</taxon>
        <taxon>Metazoa</taxon>
        <taxon>Ecdysozoa</taxon>
        <taxon>Nematoda</taxon>
        <taxon>Chromadorea</taxon>
        <taxon>Rhabditida</taxon>
        <taxon>Tylenchina</taxon>
        <taxon>Panagrolaimomorpha</taxon>
        <taxon>Strongyloidoidea</taxon>
        <taxon>Steinernematidae</taxon>
        <taxon>Steinernema</taxon>
    </lineage>
</organism>
<protein>
    <recommendedName>
        <fullName evidence="4">DUF19 domain-containing protein</fullName>
    </recommendedName>
</protein>
<dbReference type="Proteomes" id="UP000298663">
    <property type="component" value="Unassembled WGS sequence"/>
</dbReference>
<evidence type="ECO:0008006" key="4">
    <source>
        <dbReference type="Google" id="ProtNLM"/>
    </source>
</evidence>
<evidence type="ECO:0000313" key="3">
    <source>
        <dbReference type="Proteomes" id="UP000298663"/>
    </source>
</evidence>
<gene>
    <name evidence="2" type="ORF">L596_021762</name>
</gene>
<sequence>MCRLLSVFLFLALFACASGRCSPFTLKNCYTTYFEHLKLNSRHFPSYRSYDNTKHNYLNVSGLAAQKNICKWHKELGKCLEADGNTCLSSMTTAGMQTKLGISRREAVSFNTDYHAFMYQCGDGYKDMIKHFYCIRSVPHKYESEIEICSRTLDYNIGTLFECSYYNDFINCVRRIYTNECGQGVSKYVCNYEKVAMQANTHRCDSTLLLC</sequence>
<reference evidence="2 3" key="1">
    <citation type="journal article" date="2015" name="Genome Biol.">
        <title>Comparative genomics of Steinernema reveals deeply conserved gene regulatory networks.</title>
        <authorList>
            <person name="Dillman A.R."/>
            <person name="Macchietto M."/>
            <person name="Porter C.F."/>
            <person name="Rogers A."/>
            <person name="Williams B."/>
            <person name="Antoshechkin I."/>
            <person name="Lee M.M."/>
            <person name="Goodwin Z."/>
            <person name="Lu X."/>
            <person name="Lewis E.E."/>
            <person name="Goodrich-Blair H."/>
            <person name="Stock S.P."/>
            <person name="Adams B.J."/>
            <person name="Sternberg P.W."/>
            <person name="Mortazavi A."/>
        </authorList>
    </citation>
    <scope>NUCLEOTIDE SEQUENCE [LARGE SCALE GENOMIC DNA]</scope>
    <source>
        <strain evidence="2 3">ALL</strain>
    </source>
</reference>
<keyword evidence="3" id="KW-1185">Reference proteome</keyword>
<dbReference type="EMBL" id="AZBU02000007">
    <property type="protein sequence ID" value="TKR69623.1"/>
    <property type="molecule type" value="Genomic_DNA"/>
</dbReference>
<dbReference type="PANTHER" id="PTHR35014">
    <property type="entry name" value="INFECTION RESPONSE PROTEIN-RELATED"/>
    <property type="match status" value="1"/>
</dbReference>
<dbReference type="PANTHER" id="PTHR35014:SF1">
    <property type="entry name" value="INFECTION RESPONSE PROTEIN"/>
    <property type="match status" value="1"/>
</dbReference>